<dbReference type="AlphaFoldDB" id="A0A5N6MYP3"/>
<dbReference type="EMBL" id="SZYD01000014">
    <property type="protein sequence ID" value="KAD4179167.1"/>
    <property type="molecule type" value="Genomic_DNA"/>
</dbReference>
<dbReference type="Proteomes" id="UP000326396">
    <property type="component" value="Linkage Group LG4"/>
</dbReference>
<evidence type="ECO:0000313" key="2">
    <source>
        <dbReference type="EMBL" id="KAD4179167.1"/>
    </source>
</evidence>
<feature type="region of interest" description="Disordered" evidence="1">
    <location>
        <begin position="1"/>
        <end position="44"/>
    </location>
</feature>
<sequence>MKEHTYITPTLPFDLRITTTPPPETKPPKPFPTTTNSCPQPPPPRFDRLPQHCCHQRQRLTATAGNHSACGILFTTVAVTITTQTLPYHNKLLPQPHPTEDRVYHNLPPATTQDRHYVALPTALMKQ</sequence>
<accession>A0A5N6MYP3</accession>
<evidence type="ECO:0000313" key="3">
    <source>
        <dbReference type="Proteomes" id="UP000326396"/>
    </source>
</evidence>
<gene>
    <name evidence="2" type="ORF">E3N88_27758</name>
</gene>
<reference evidence="2 3" key="1">
    <citation type="submission" date="2019-05" db="EMBL/GenBank/DDBJ databases">
        <title>Mikania micrantha, genome provides insights into the molecular mechanism of rapid growth.</title>
        <authorList>
            <person name="Liu B."/>
        </authorList>
    </citation>
    <scope>NUCLEOTIDE SEQUENCE [LARGE SCALE GENOMIC DNA]</scope>
    <source>
        <strain evidence="2">NLD-2019</strain>
        <tissue evidence="2">Leaf</tissue>
    </source>
</reference>
<evidence type="ECO:0000256" key="1">
    <source>
        <dbReference type="SAM" id="MobiDB-lite"/>
    </source>
</evidence>
<feature type="compositionally biased region" description="Pro residues" evidence="1">
    <location>
        <begin position="20"/>
        <end position="31"/>
    </location>
</feature>
<name>A0A5N6MYP3_9ASTR</name>
<keyword evidence="3" id="KW-1185">Reference proteome</keyword>
<organism evidence="2 3">
    <name type="scientific">Mikania micrantha</name>
    <name type="common">bitter vine</name>
    <dbReference type="NCBI Taxonomy" id="192012"/>
    <lineage>
        <taxon>Eukaryota</taxon>
        <taxon>Viridiplantae</taxon>
        <taxon>Streptophyta</taxon>
        <taxon>Embryophyta</taxon>
        <taxon>Tracheophyta</taxon>
        <taxon>Spermatophyta</taxon>
        <taxon>Magnoliopsida</taxon>
        <taxon>eudicotyledons</taxon>
        <taxon>Gunneridae</taxon>
        <taxon>Pentapetalae</taxon>
        <taxon>asterids</taxon>
        <taxon>campanulids</taxon>
        <taxon>Asterales</taxon>
        <taxon>Asteraceae</taxon>
        <taxon>Asteroideae</taxon>
        <taxon>Heliantheae alliance</taxon>
        <taxon>Eupatorieae</taxon>
        <taxon>Mikania</taxon>
    </lineage>
</organism>
<proteinExistence type="predicted"/>
<comment type="caution">
    <text evidence="2">The sequence shown here is derived from an EMBL/GenBank/DDBJ whole genome shotgun (WGS) entry which is preliminary data.</text>
</comment>
<protein>
    <submittedName>
        <fullName evidence="2">Uncharacterized protein</fullName>
    </submittedName>
</protein>